<organism evidence="2 3">
    <name type="scientific">Piscibacillus salipiscarius</name>
    <dbReference type="NCBI Taxonomy" id="299480"/>
    <lineage>
        <taxon>Bacteria</taxon>
        <taxon>Bacillati</taxon>
        <taxon>Bacillota</taxon>
        <taxon>Bacilli</taxon>
        <taxon>Bacillales</taxon>
        <taxon>Bacillaceae</taxon>
        <taxon>Piscibacillus</taxon>
    </lineage>
</organism>
<evidence type="ECO:0000313" key="3">
    <source>
        <dbReference type="Proteomes" id="UP001597452"/>
    </source>
</evidence>
<gene>
    <name evidence="2" type="ORF">ACFSW4_14125</name>
</gene>
<feature type="transmembrane region" description="Helical" evidence="1">
    <location>
        <begin position="36"/>
        <end position="55"/>
    </location>
</feature>
<keyword evidence="1" id="KW-0472">Membrane</keyword>
<feature type="transmembrane region" description="Helical" evidence="1">
    <location>
        <begin position="105"/>
        <end position="125"/>
    </location>
</feature>
<protein>
    <recommendedName>
        <fullName evidence="4">Permease</fullName>
    </recommendedName>
</protein>
<evidence type="ECO:0000256" key="1">
    <source>
        <dbReference type="SAM" id="Phobius"/>
    </source>
</evidence>
<keyword evidence="1" id="KW-1133">Transmembrane helix</keyword>
<keyword evidence="1" id="KW-0812">Transmembrane</keyword>
<evidence type="ECO:0000313" key="2">
    <source>
        <dbReference type="EMBL" id="MFD2640002.1"/>
    </source>
</evidence>
<dbReference type="EMBL" id="JBHUMZ010000050">
    <property type="protein sequence ID" value="MFD2640002.1"/>
    <property type="molecule type" value="Genomic_DNA"/>
</dbReference>
<sequence>MSKQYDRKMYIFLGVVIALMTTIINIATITTGTFPAGHDVILIAMTIMVFCNAYLAPQFIQNDERTKRIKERGMFLSYFFISGYMLLMMTLLNLGLITISASQAVTILAGLTISTVFLSFVILSFRY</sequence>
<dbReference type="RefSeq" id="WP_054754018.1">
    <property type="nucleotide sequence ID" value="NZ_JBHUMZ010000050.1"/>
</dbReference>
<evidence type="ECO:0008006" key="4">
    <source>
        <dbReference type="Google" id="ProtNLM"/>
    </source>
</evidence>
<feature type="transmembrane region" description="Helical" evidence="1">
    <location>
        <begin position="9"/>
        <end position="30"/>
    </location>
</feature>
<comment type="caution">
    <text evidence="2">The sequence shown here is derived from an EMBL/GenBank/DDBJ whole genome shotgun (WGS) entry which is preliminary data.</text>
</comment>
<accession>A0ABW5QE54</accession>
<dbReference type="Proteomes" id="UP001597452">
    <property type="component" value="Unassembled WGS sequence"/>
</dbReference>
<keyword evidence="3" id="KW-1185">Reference proteome</keyword>
<name>A0ABW5QE54_9BACI</name>
<proteinExistence type="predicted"/>
<reference evidence="3" key="1">
    <citation type="journal article" date="2019" name="Int. J. Syst. Evol. Microbiol.">
        <title>The Global Catalogue of Microorganisms (GCM) 10K type strain sequencing project: providing services to taxonomists for standard genome sequencing and annotation.</title>
        <authorList>
            <consortium name="The Broad Institute Genomics Platform"/>
            <consortium name="The Broad Institute Genome Sequencing Center for Infectious Disease"/>
            <person name="Wu L."/>
            <person name="Ma J."/>
        </authorList>
    </citation>
    <scope>NUCLEOTIDE SEQUENCE [LARGE SCALE GENOMIC DNA]</scope>
    <source>
        <strain evidence="3">TISTR 1571</strain>
    </source>
</reference>
<feature type="transmembrane region" description="Helical" evidence="1">
    <location>
        <begin position="75"/>
        <end position="99"/>
    </location>
</feature>